<dbReference type="RefSeq" id="WP_173749518.1">
    <property type="nucleotide sequence ID" value="NZ_JAAITA010000012.1"/>
</dbReference>
<feature type="transmembrane region" description="Helical" evidence="1">
    <location>
        <begin position="50"/>
        <end position="69"/>
    </location>
</feature>
<dbReference type="InterPro" id="IPR007404">
    <property type="entry name" value="YdjM-like"/>
</dbReference>
<protein>
    <submittedName>
        <fullName evidence="2">Metal-dependent hydrolase</fullName>
    </submittedName>
</protein>
<keyword evidence="1" id="KW-0812">Transmembrane</keyword>
<sequence>MTVGIAAALAVTQPASVSEMILAVGIGGLGALISDIDVGTSASHKDADKITGLSVAVIALALFLDKFFHTGIINRVIYSSGYGKMIFGILLFVGICAFGKEQPHRSFMHSILALILLSCAVGVIWKNAVIYFAVGFISHLATDIFNKRRVRLLYPLKGGVSLGWFHAYGLANTILFVMGSVVAGLESVFFVIRMLQ</sequence>
<proteinExistence type="predicted"/>
<comment type="caution">
    <text evidence="2">The sequence shown here is derived from an EMBL/GenBank/DDBJ whole genome shotgun (WGS) entry which is preliminary data.</text>
</comment>
<evidence type="ECO:0000256" key="1">
    <source>
        <dbReference type="SAM" id="Phobius"/>
    </source>
</evidence>
<feature type="transmembrane region" description="Helical" evidence="1">
    <location>
        <begin position="111"/>
        <end position="137"/>
    </location>
</feature>
<keyword evidence="3" id="KW-1185">Reference proteome</keyword>
<name>A0ABX2I841_BLAHA</name>
<dbReference type="GO" id="GO:0016787">
    <property type="term" value="F:hydrolase activity"/>
    <property type="evidence" value="ECO:0007669"/>
    <property type="project" value="UniProtKB-KW"/>
</dbReference>
<keyword evidence="2" id="KW-0378">Hydrolase</keyword>
<dbReference type="Pfam" id="PF04307">
    <property type="entry name" value="YdjM"/>
    <property type="match status" value="1"/>
</dbReference>
<accession>A0ABX2I841</accession>
<dbReference type="EMBL" id="JAAITA010000012">
    <property type="protein sequence ID" value="NSJ86505.1"/>
    <property type="molecule type" value="Genomic_DNA"/>
</dbReference>
<dbReference type="Proteomes" id="UP000822142">
    <property type="component" value="Unassembled WGS sequence"/>
</dbReference>
<feature type="transmembrane region" description="Helical" evidence="1">
    <location>
        <begin position="165"/>
        <end position="192"/>
    </location>
</feature>
<keyword evidence="1" id="KW-0472">Membrane</keyword>
<feature type="transmembrane region" description="Helical" evidence="1">
    <location>
        <begin position="81"/>
        <end position="99"/>
    </location>
</feature>
<evidence type="ECO:0000313" key="2">
    <source>
        <dbReference type="EMBL" id="NSJ86505.1"/>
    </source>
</evidence>
<keyword evidence="1" id="KW-1133">Transmembrane helix</keyword>
<organism evidence="2 3">
    <name type="scientific">Blautia hansenii</name>
    <name type="common">Ruminococcus hansenii</name>
    <dbReference type="NCBI Taxonomy" id="1322"/>
    <lineage>
        <taxon>Bacteria</taxon>
        <taxon>Bacillati</taxon>
        <taxon>Bacillota</taxon>
        <taxon>Clostridia</taxon>
        <taxon>Lachnospirales</taxon>
        <taxon>Lachnospiraceae</taxon>
        <taxon>Blautia</taxon>
    </lineage>
</organism>
<gene>
    <name evidence="2" type="ORF">G5A70_10070</name>
</gene>
<evidence type="ECO:0000313" key="3">
    <source>
        <dbReference type="Proteomes" id="UP000822142"/>
    </source>
</evidence>
<reference evidence="2 3" key="1">
    <citation type="journal article" date="2020" name="Cell Host Microbe">
        <title>Functional and Genomic Variation between Human-Derived Isolates of Lachnospiraceae Reveals Inter- and Intra-Species Diversity.</title>
        <authorList>
            <person name="Sorbara M.T."/>
            <person name="Littmann E.R."/>
            <person name="Fontana E."/>
            <person name="Moody T.U."/>
            <person name="Kohout C.E."/>
            <person name="Gjonbalaj M."/>
            <person name="Eaton V."/>
            <person name="Seok R."/>
            <person name="Leiner I.M."/>
            <person name="Pamer E.G."/>
        </authorList>
    </citation>
    <scope>NUCLEOTIDE SEQUENCE [LARGE SCALE GENOMIC DNA]</scope>
    <source>
        <strain evidence="2 3">MSK.15.26</strain>
    </source>
</reference>